<protein>
    <submittedName>
        <fullName evidence="1">Uncharacterized protein</fullName>
    </submittedName>
</protein>
<reference evidence="1 2" key="1">
    <citation type="submission" date="2024-09" db="EMBL/GenBank/DDBJ databases">
        <authorList>
            <person name="Sun Q."/>
            <person name="Mori K."/>
        </authorList>
    </citation>
    <scope>NUCLEOTIDE SEQUENCE [LARGE SCALE GENOMIC DNA]</scope>
    <source>
        <strain evidence="1 2">TBRC 7907</strain>
    </source>
</reference>
<comment type="caution">
    <text evidence="1">The sequence shown here is derived from an EMBL/GenBank/DDBJ whole genome shotgun (WGS) entry which is preliminary data.</text>
</comment>
<evidence type="ECO:0000313" key="2">
    <source>
        <dbReference type="Proteomes" id="UP001589693"/>
    </source>
</evidence>
<organism evidence="1 2">
    <name type="scientific">Allokutzneria oryzae</name>
    <dbReference type="NCBI Taxonomy" id="1378989"/>
    <lineage>
        <taxon>Bacteria</taxon>
        <taxon>Bacillati</taxon>
        <taxon>Actinomycetota</taxon>
        <taxon>Actinomycetes</taxon>
        <taxon>Pseudonocardiales</taxon>
        <taxon>Pseudonocardiaceae</taxon>
        <taxon>Allokutzneria</taxon>
    </lineage>
</organism>
<proteinExistence type="predicted"/>
<keyword evidence="2" id="KW-1185">Reference proteome</keyword>
<dbReference type="Proteomes" id="UP001589693">
    <property type="component" value="Unassembled WGS sequence"/>
</dbReference>
<evidence type="ECO:0000313" key="1">
    <source>
        <dbReference type="EMBL" id="MFB9907480.1"/>
    </source>
</evidence>
<accession>A0ABV6A2U8</accession>
<sequence length="91" mass="10170">MQTSAGSAWTISIATGDRLTVARPGLTHVVHLDEYTLDLATAWLRERVQRWPHTTNPHLLTTQQGATDDRNRPMHAVSFRMLFAPMGLTSS</sequence>
<dbReference type="EMBL" id="JBHLZU010000020">
    <property type="protein sequence ID" value="MFB9907480.1"/>
    <property type="molecule type" value="Genomic_DNA"/>
</dbReference>
<gene>
    <name evidence="1" type="ORF">ACFFQA_26405</name>
</gene>
<dbReference type="RefSeq" id="WP_377857645.1">
    <property type="nucleotide sequence ID" value="NZ_JBHLZU010000020.1"/>
</dbReference>
<name>A0ABV6A2U8_9PSEU</name>